<dbReference type="Proteomes" id="UP001369958">
    <property type="component" value="Chromosome"/>
</dbReference>
<dbReference type="Gene3D" id="1.20.210.10">
    <property type="entry name" value="Cytochrome c oxidase-like, subunit I domain"/>
    <property type="match status" value="1"/>
</dbReference>
<dbReference type="SUPFAM" id="SSF81442">
    <property type="entry name" value="Cytochrome c oxidase subunit I-like"/>
    <property type="match status" value="1"/>
</dbReference>
<dbReference type="InterPro" id="IPR036927">
    <property type="entry name" value="Cyt_c_oxase-like_su1_sf"/>
</dbReference>
<name>A0ABZ2I5E2_9HYPH</name>
<gene>
    <name evidence="2" type="ORF">V6617_02885</name>
</gene>
<dbReference type="RefSeq" id="WP_338608972.1">
    <property type="nucleotide sequence ID" value="NZ_CP146275.1"/>
</dbReference>
<proteinExistence type="predicted"/>
<feature type="transmembrane region" description="Helical" evidence="1">
    <location>
        <begin position="7"/>
        <end position="28"/>
    </location>
</feature>
<evidence type="ECO:0000256" key="1">
    <source>
        <dbReference type="SAM" id="Phobius"/>
    </source>
</evidence>
<keyword evidence="1" id="KW-1133">Transmembrane helix</keyword>
<protein>
    <submittedName>
        <fullName evidence="2">Uncharacterized protein</fullName>
    </submittedName>
</protein>
<keyword evidence="1" id="KW-0472">Membrane</keyword>
<reference evidence="2 3" key="1">
    <citation type="submission" date="2024-02" db="EMBL/GenBank/DDBJ databases">
        <title>Complete genome sequence of Pelagibacterium nitratireducens ZH15.</title>
        <authorList>
            <person name="Zhao L.H."/>
        </authorList>
    </citation>
    <scope>NUCLEOTIDE SEQUENCE [LARGE SCALE GENOMIC DNA]</scope>
    <source>
        <strain evidence="2 3">ZH15</strain>
    </source>
</reference>
<keyword evidence="3" id="KW-1185">Reference proteome</keyword>
<dbReference type="EMBL" id="CP146275">
    <property type="protein sequence ID" value="WWT33429.1"/>
    <property type="molecule type" value="Genomic_DNA"/>
</dbReference>
<evidence type="ECO:0000313" key="2">
    <source>
        <dbReference type="EMBL" id="WWT33429.1"/>
    </source>
</evidence>
<evidence type="ECO:0000313" key="3">
    <source>
        <dbReference type="Proteomes" id="UP001369958"/>
    </source>
</evidence>
<organism evidence="2 3">
    <name type="scientific">Pelagibacterium nitratireducens</name>
    <dbReference type="NCBI Taxonomy" id="1046114"/>
    <lineage>
        <taxon>Bacteria</taxon>
        <taxon>Pseudomonadati</taxon>
        <taxon>Pseudomonadota</taxon>
        <taxon>Alphaproteobacteria</taxon>
        <taxon>Hyphomicrobiales</taxon>
        <taxon>Devosiaceae</taxon>
        <taxon>Pelagibacterium</taxon>
    </lineage>
</organism>
<sequence>MPRVSHLFFQSGIVFLVIGIGMGLQMSISGVHNVTGAHAHLNLLGWVTSALFGGYYALNPAKAATRLAMVHYGVYTLGVAVMVLGLYFLLQGNASFEPLVAGGSLVTFAGVLIFAYTVFAPARTASPARPMPAE</sequence>
<keyword evidence="1" id="KW-0812">Transmembrane</keyword>
<feature type="transmembrane region" description="Helical" evidence="1">
    <location>
        <begin position="40"/>
        <end position="58"/>
    </location>
</feature>
<feature type="transmembrane region" description="Helical" evidence="1">
    <location>
        <begin position="96"/>
        <end position="119"/>
    </location>
</feature>
<accession>A0ABZ2I5E2</accession>
<feature type="transmembrane region" description="Helical" evidence="1">
    <location>
        <begin position="70"/>
        <end position="90"/>
    </location>
</feature>